<proteinExistence type="predicted"/>
<dbReference type="Proteomes" id="UP000035050">
    <property type="component" value="Plasmid pPO70-1"/>
</dbReference>
<organism evidence="2 3">
    <name type="scientific">Pandoraea oxalativorans</name>
    <dbReference type="NCBI Taxonomy" id="573737"/>
    <lineage>
        <taxon>Bacteria</taxon>
        <taxon>Pseudomonadati</taxon>
        <taxon>Pseudomonadota</taxon>
        <taxon>Betaproteobacteria</taxon>
        <taxon>Burkholderiales</taxon>
        <taxon>Burkholderiaceae</taxon>
        <taxon>Pandoraea</taxon>
    </lineage>
</organism>
<dbReference type="Gene3D" id="3.20.20.450">
    <property type="entry name" value="EAL domain"/>
    <property type="match status" value="1"/>
</dbReference>
<geneLocation type="plasmid" evidence="2 3">
    <name>pPO70-1</name>
</geneLocation>
<dbReference type="PROSITE" id="PS50883">
    <property type="entry name" value="EAL"/>
    <property type="match status" value="1"/>
</dbReference>
<sequence>MPNTEHPPASGRYVAQIDLVNRAQILAAFGPTAWAHIGQAVFARVRQRLAGAQIAWRGTSRISVEWRHGLTQASIEGARGRAGLLEALVMELSGAHAAARGVHSLAALSARWVDPHGGGDAQAHAPRNGEPSCMPTGPELACQRDIDQASSVHDAMREGRVRAVLQPICEAGAPDKVFYYECLARISARDSGASVAHQMRIGSLEKLGLMRAFDRDMTQRAIRLLAQDAQLVLGVNISAGSAVEDAWWHSTFAQLAASPLVARRLIVEITETARPMPGHCRRFSTKLRQLGCRVGVDDFGASHSDDTLAALGGSDFVKIAGPLVTGAKHSAQGRAALMEVIAAAQKHARLFIVEHVEDEQALLMARHIGAPFVQGFHVGRPLELATLFHGR</sequence>
<dbReference type="KEGG" id="pox:MB84_31470"/>
<dbReference type="InterPro" id="IPR050706">
    <property type="entry name" value="Cyclic-di-GMP_PDE-like"/>
</dbReference>
<dbReference type="Pfam" id="PF00563">
    <property type="entry name" value="EAL"/>
    <property type="match status" value="1"/>
</dbReference>
<dbReference type="CDD" id="cd01948">
    <property type="entry name" value="EAL"/>
    <property type="match status" value="1"/>
</dbReference>
<evidence type="ECO:0000313" key="2">
    <source>
        <dbReference type="EMBL" id="ANJ86780.1"/>
    </source>
</evidence>
<dbReference type="EMBL" id="CP011518">
    <property type="protein sequence ID" value="ANJ86780.1"/>
    <property type="molecule type" value="Genomic_DNA"/>
</dbReference>
<dbReference type="AlphaFoldDB" id="A0A192B0U1"/>
<dbReference type="PANTHER" id="PTHR33121">
    <property type="entry name" value="CYCLIC DI-GMP PHOSPHODIESTERASE PDEF"/>
    <property type="match status" value="1"/>
</dbReference>
<feature type="domain" description="EAL" evidence="1">
    <location>
        <begin position="145"/>
        <end position="391"/>
    </location>
</feature>
<keyword evidence="3" id="KW-1185">Reference proteome</keyword>
<name>A0A192B0U1_9BURK</name>
<dbReference type="PANTHER" id="PTHR33121:SF23">
    <property type="entry name" value="CYCLIC DI-GMP PHOSPHODIESTERASE PDEB"/>
    <property type="match status" value="1"/>
</dbReference>
<protein>
    <recommendedName>
        <fullName evidence="1">EAL domain-containing protein</fullName>
    </recommendedName>
</protein>
<dbReference type="SMART" id="SM00052">
    <property type="entry name" value="EAL"/>
    <property type="match status" value="1"/>
</dbReference>
<accession>A0A192B0U1</accession>
<gene>
    <name evidence="2" type="ORF">MB84_31470</name>
</gene>
<dbReference type="InterPro" id="IPR035919">
    <property type="entry name" value="EAL_sf"/>
</dbReference>
<reference evidence="2" key="1">
    <citation type="submission" date="2016-06" db="EMBL/GenBank/DDBJ databases">
        <title>Pandoraea oxalativorans DSM 23570 Genome Sequencing.</title>
        <authorList>
            <person name="Ee R."/>
            <person name="Lim Y.-L."/>
            <person name="Yong D."/>
            <person name="Yin W.-F."/>
            <person name="Chan K.-G."/>
        </authorList>
    </citation>
    <scope>NUCLEOTIDE SEQUENCE</scope>
    <source>
        <strain evidence="2">DSM 23570</strain>
        <plasmid evidence="2">pPO70-1</plasmid>
    </source>
</reference>
<dbReference type="GO" id="GO:0071111">
    <property type="term" value="F:cyclic-guanylate-specific phosphodiesterase activity"/>
    <property type="evidence" value="ECO:0007669"/>
    <property type="project" value="InterPro"/>
</dbReference>
<keyword evidence="2" id="KW-0614">Plasmid</keyword>
<dbReference type="SUPFAM" id="SSF141868">
    <property type="entry name" value="EAL domain-like"/>
    <property type="match status" value="1"/>
</dbReference>
<dbReference type="InterPro" id="IPR001633">
    <property type="entry name" value="EAL_dom"/>
</dbReference>
<dbReference type="OrthoDB" id="1673646at2"/>
<evidence type="ECO:0000259" key="1">
    <source>
        <dbReference type="PROSITE" id="PS50883"/>
    </source>
</evidence>
<evidence type="ECO:0000313" key="3">
    <source>
        <dbReference type="Proteomes" id="UP000035050"/>
    </source>
</evidence>